<dbReference type="AlphaFoldDB" id="A0A2P8IH13"/>
<comment type="caution">
    <text evidence="2">The sequence shown here is derived from an EMBL/GenBank/DDBJ whole genome shotgun (WGS) entry which is preliminary data.</text>
</comment>
<name>A0A2P8IH13_SACCR</name>
<feature type="region of interest" description="Disordered" evidence="1">
    <location>
        <begin position="404"/>
        <end position="425"/>
    </location>
</feature>
<feature type="compositionally biased region" description="Basic and acidic residues" evidence="1">
    <location>
        <begin position="388"/>
        <end position="397"/>
    </location>
</feature>
<keyword evidence="3" id="KW-1185">Reference proteome</keyword>
<dbReference type="SUPFAM" id="SSF140459">
    <property type="entry name" value="PE/PPE dimer-like"/>
    <property type="match status" value="1"/>
</dbReference>
<feature type="region of interest" description="Disordered" evidence="1">
    <location>
        <begin position="379"/>
        <end position="398"/>
    </location>
</feature>
<protein>
    <recommendedName>
        <fullName evidence="4">PPE family protein</fullName>
    </recommendedName>
</protein>
<dbReference type="RefSeq" id="WP_146173779.1">
    <property type="nucleotide sequence ID" value="NZ_PYAX01000002.1"/>
</dbReference>
<feature type="region of interest" description="Disordered" evidence="1">
    <location>
        <begin position="115"/>
        <end position="137"/>
    </location>
</feature>
<dbReference type="Proteomes" id="UP000241118">
    <property type="component" value="Unassembled WGS sequence"/>
</dbReference>
<accession>A0A2P8IH13</accession>
<sequence>MSGEKEPVPTAGAVNWEAYSHEELYRMLWQDADVADVSVVATEWAQHRLALDTHAQVLREQRVALLDSWHGPAAEEAADRLAALAARVEKISELAHAGQTAAQEAADALARARAMMPPPPAEPATPSTGDQDTTARSGLGMAFPSFAPPPVTAAPSAMTFPTGPTFGTASAPSFLPSAPAIPGIPGMPPVPSAPTFSIPSPSSFYTPPNFASMFSPTTTPSGMGTAFGAVGGAGFSFYFGAATADQQKAEAIRAMQAYESSLVGGSKLIDGARGAIPPASQTTRVVGPAAGGVPGGPTAGGHGGVPWTRLLGGGAGRGSGMGLAPVLGGSAPSAGHGVQLAPGQRVGVLPGAAGVLGMPGAPLTGDSSSARGTAQAAVAAAPVGGRPNSDDERHENRMPTIDHGLFTVEEPATPAVIGQTTGAQS</sequence>
<dbReference type="EMBL" id="PYAX01000002">
    <property type="protein sequence ID" value="PSL57757.1"/>
    <property type="molecule type" value="Genomic_DNA"/>
</dbReference>
<organism evidence="2 3">
    <name type="scientific">Saccharothrix carnea</name>
    <dbReference type="NCBI Taxonomy" id="1280637"/>
    <lineage>
        <taxon>Bacteria</taxon>
        <taxon>Bacillati</taxon>
        <taxon>Actinomycetota</taxon>
        <taxon>Actinomycetes</taxon>
        <taxon>Pseudonocardiales</taxon>
        <taxon>Pseudonocardiaceae</taxon>
        <taxon>Saccharothrix</taxon>
    </lineage>
</organism>
<evidence type="ECO:0000313" key="3">
    <source>
        <dbReference type="Proteomes" id="UP000241118"/>
    </source>
</evidence>
<evidence type="ECO:0000256" key="1">
    <source>
        <dbReference type="SAM" id="MobiDB-lite"/>
    </source>
</evidence>
<reference evidence="2 3" key="1">
    <citation type="submission" date="2018-03" db="EMBL/GenBank/DDBJ databases">
        <title>Genomic Encyclopedia of Type Strains, Phase III (KMG-III): the genomes of soil and plant-associated and newly described type strains.</title>
        <authorList>
            <person name="Whitman W."/>
        </authorList>
    </citation>
    <scope>NUCLEOTIDE SEQUENCE [LARGE SCALE GENOMIC DNA]</scope>
    <source>
        <strain evidence="2 3">CGMCC 4.7097</strain>
    </source>
</reference>
<feature type="compositionally biased region" description="Polar residues" evidence="1">
    <location>
        <begin position="127"/>
        <end position="136"/>
    </location>
</feature>
<dbReference type="OrthoDB" id="3681508at2"/>
<evidence type="ECO:0000313" key="2">
    <source>
        <dbReference type="EMBL" id="PSL57757.1"/>
    </source>
</evidence>
<dbReference type="Gene3D" id="1.20.1260.20">
    <property type="entry name" value="PPE superfamily"/>
    <property type="match status" value="1"/>
</dbReference>
<gene>
    <name evidence="2" type="ORF">B0I31_102736</name>
</gene>
<dbReference type="InterPro" id="IPR038332">
    <property type="entry name" value="PPE_sf"/>
</dbReference>
<evidence type="ECO:0008006" key="4">
    <source>
        <dbReference type="Google" id="ProtNLM"/>
    </source>
</evidence>
<proteinExistence type="predicted"/>